<feature type="compositionally biased region" description="Basic and acidic residues" evidence="1">
    <location>
        <begin position="25"/>
        <end position="41"/>
    </location>
</feature>
<comment type="caution">
    <text evidence="2">The sequence shown here is derived from an EMBL/GenBank/DDBJ whole genome shotgun (WGS) entry which is preliminary data.</text>
</comment>
<evidence type="ECO:0000313" key="3">
    <source>
        <dbReference type="Proteomes" id="UP001139648"/>
    </source>
</evidence>
<protein>
    <submittedName>
        <fullName evidence="2">Uncharacterized protein</fullName>
    </submittedName>
</protein>
<proteinExistence type="predicted"/>
<dbReference type="AlphaFoldDB" id="A0A9X2G9D9"/>
<dbReference type="EMBL" id="JAMZEB010000001">
    <property type="protein sequence ID" value="MCP2353209.1"/>
    <property type="molecule type" value="Genomic_DNA"/>
</dbReference>
<organism evidence="2 3">
    <name type="scientific">Nonomuraea thailandensis</name>
    <dbReference type="NCBI Taxonomy" id="1188745"/>
    <lineage>
        <taxon>Bacteria</taxon>
        <taxon>Bacillati</taxon>
        <taxon>Actinomycetota</taxon>
        <taxon>Actinomycetes</taxon>
        <taxon>Streptosporangiales</taxon>
        <taxon>Streptosporangiaceae</taxon>
        <taxon>Nonomuraea</taxon>
    </lineage>
</organism>
<keyword evidence="3" id="KW-1185">Reference proteome</keyword>
<dbReference type="Proteomes" id="UP001139648">
    <property type="component" value="Unassembled WGS sequence"/>
</dbReference>
<dbReference type="RefSeq" id="WP_253740362.1">
    <property type="nucleotide sequence ID" value="NZ_BAABKA010000095.1"/>
</dbReference>
<reference evidence="2" key="1">
    <citation type="submission" date="2022-06" db="EMBL/GenBank/DDBJ databases">
        <title>Sequencing the genomes of 1000 actinobacteria strains.</title>
        <authorList>
            <person name="Klenk H.-P."/>
        </authorList>
    </citation>
    <scope>NUCLEOTIDE SEQUENCE</scope>
    <source>
        <strain evidence="2">DSM 46694</strain>
    </source>
</reference>
<accession>A0A9X2G9D9</accession>
<feature type="region of interest" description="Disordered" evidence="1">
    <location>
        <begin position="21"/>
        <end position="47"/>
    </location>
</feature>
<gene>
    <name evidence="2" type="ORF">HD597_000229</name>
</gene>
<sequence>MTMTGELSSVITARSVNAHAIPAIDRGDNLRHRQATRDRRSPIRRRVRPGLVTEADFDNVSVARLFDPVTRPAPVPRPGMLLAADEFAGGLDGDVRLAVGRSRRTPRGACPAPRHR</sequence>
<evidence type="ECO:0000313" key="2">
    <source>
        <dbReference type="EMBL" id="MCP2353209.1"/>
    </source>
</evidence>
<evidence type="ECO:0000256" key="1">
    <source>
        <dbReference type="SAM" id="MobiDB-lite"/>
    </source>
</evidence>
<name>A0A9X2G9D9_9ACTN</name>